<evidence type="ECO:0000256" key="1">
    <source>
        <dbReference type="ARBA" id="ARBA00009766"/>
    </source>
</evidence>
<dbReference type="EMBL" id="SNWX01000027">
    <property type="protein sequence ID" value="TDO83338.1"/>
    <property type="molecule type" value="Genomic_DNA"/>
</dbReference>
<protein>
    <submittedName>
        <fullName evidence="3">Curlin associated repeat protein</fullName>
    </submittedName>
</protein>
<evidence type="ECO:0000256" key="2">
    <source>
        <dbReference type="ARBA" id="ARBA00022729"/>
    </source>
</evidence>
<gene>
    <name evidence="3" type="ORF">DFR79_12740</name>
</gene>
<dbReference type="InterPro" id="IPR009742">
    <property type="entry name" value="Curlin_rpt"/>
</dbReference>
<keyword evidence="2" id="KW-0732">Signal</keyword>
<comment type="caution">
    <text evidence="3">The sequence shown here is derived from an EMBL/GenBank/DDBJ whole genome shotgun (WGS) entry which is preliminary data.</text>
</comment>
<evidence type="ECO:0000313" key="3">
    <source>
        <dbReference type="EMBL" id="TDO83338.1"/>
    </source>
</evidence>
<reference evidence="3 4" key="1">
    <citation type="submission" date="2019-03" db="EMBL/GenBank/DDBJ databases">
        <title>Subsurface microbial communities from deep shales in Ohio and West Virginia, USA.</title>
        <authorList>
            <person name="Wrighton K."/>
        </authorList>
    </citation>
    <scope>NUCLEOTIDE SEQUENCE [LARGE SCALE GENOMIC DNA]</scope>
    <source>
        <strain evidence="3 4">MA284_T2</strain>
    </source>
</reference>
<accession>A0A4R6LHA1</accession>
<dbReference type="GO" id="GO:0009289">
    <property type="term" value="C:pilus"/>
    <property type="evidence" value="ECO:0007669"/>
    <property type="project" value="InterPro"/>
</dbReference>
<dbReference type="Proteomes" id="UP000295064">
    <property type="component" value="Unassembled WGS sequence"/>
</dbReference>
<dbReference type="AlphaFoldDB" id="A0A4R6LHA1"/>
<sequence>MKIKRITLIMILSLLLTIIPTINSFAQSDYLFNQRQFSSSIVWENENYSNEFDSVSNNNFASIIQIGSYNKGEIWQKNLSSQEKSNSASIVQVGNSNTALIKQFTVNARAEIRQYGHDNLATIEQSQFNSHVRITQFTNDSVLRVAN</sequence>
<proteinExistence type="inferred from homology"/>
<organism evidence="3 4">
    <name type="scientific">Halanaerobium saccharolyticum</name>
    <dbReference type="NCBI Taxonomy" id="43595"/>
    <lineage>
        <taxon>Bacteria</taxon>
        <taxon>Bacillati</taxon>
        <taxon>Bacillota</taxon>
        <taxon>Clostridia</taxon>
        <taxon>Halanaerobiales</taxon>
        <taxon>Halanaerobiaceae</taxon>
        <taxon>Halanaerobium</taxon>
    </lineage>
</organism>
<comment type="similarity">
    <text evidence="1">Belongs to the CsgA/CsgB family.</text>
</comment>
<dbReference type="GO" id="GO:0007155">
    <property type="term" value="P:cell adhesion"/>
    <property type="evidence" value="ECO:0007669"/>
    <property type="project" value="InterPro"/>
</dbReference>
<dbReference type="Pfam" id="PF07012">
    <property type="entry name" value="Curlin_rpt"/>
    <property type="match status" value="1"/>
</dbReference>
<name>A0A4R6LHA1_9FIRM</name>
<dbReference type="RefSeq" id="WP_133515903.1">
    <property type="nucleotide sequence ID" value="NZ_SNWX01000027.1"/>
</dbReference>
<evidence type="ECO:0000313" key="4">
    <source>
        <dbReference type="Proteomes" id="UP000295064"/>
    </source>
</evidence>